<sequence length="472" mass="50654">MLRRLFKTSCLLLALAGAQQAWSATPAAESATPASRNPTTGEYLSIASDCVACHTVPGGKPYAGGYGIDSPMGKIWSTNITPSREFGIGAYSLQDFSRAVREGVARDGHRLYPAMPYTAYASMTDQDVEALYHYFMKEVKPVDAPTPKTELPFPFSIRQSMIVWNAVNLSSGPFQADPSKSEQINRGDYLVNTLAHCAACHTPRDFLLAEDAGRALSGGQLGAWFAPNITSDPVAGIGGWSDAELVAYLRTGHVKGKAQAAGPMAEAIEHSLQHLSDPDLHAIVAYLKQTRPVASGEAKPRYAFGGPDDTEARQRGNLVRDLDPGWRVYSATCAACHGARGEGTESYPSLYHNTVTGAPDASNLIATVLYGVHRKIDAHEDISMPGFGPQASYTERLSDQQIADVSNYVLAHYGQVGQRVTPQDVALARSGGPEPALIRVTRYALPVGGAVAVLLLIAIVYLVARRRARKKA</sequence>
<feature type="domain" description="Cytochrome c" evidence="13">
    <location>
        <begin position="320"/>
        <end position="413"/>
    </location>
</feature>
<dbReference type="AlphaFoldDB" id="A0A261SE24"/>
<dbReference type="Pfam" id="PF00034">
    <property type="entry name" value="Cytochrom_C"/>
    <property type="match status" value="2"/>
</dbReference>
<feature type="binding site" description="covalent" evidence="9">
    <location>
        <position position="333"/>
    </location>
    <ligand>
        <name>heme c</name>
        <dbReference type="ChEBI" id="CHEBI:61717"/>
        <label>3</label>
    </ligand>
</feature>
<dbReference type="SUPFAM" id="SSF46626">
    <property type="entry name" value="Cytochrome c"/>
    <property type="match status" value="3"/>
</dbReference>
<evidence type="ECO:0000256" key="5">
    <source>
        <dbReference type="ARBA" id="ARBA00022729"/>
    </source>
</evidence>
<dbReference type="PIRSF" id="PIRSF000018">
    <property type="entry name" value="Mb_ADH_cyt_c"/>
    <property type="match status" value="1"/>
</dbReference>
<dbReference type="GO" id="GO:0005886">
    <property type="term" value="C:plasma membrane"/>
    <property type="evidence" value="ECO:0007669"/>
    <property type="project" value="UniProtKB-SubCell"/>
</dbReference>
<protein>
    <submittedName>
        <fullName evidence="14">Cytochrome C</fullName>
    </submittedName>
</protein>
<feature type="domain" description="Cytochrome c" evidence="13">
    <location>
        <begin position="36"/>
        <end position="139"/>
    </location>
</feature>
<keyword evidence="2" id="KW-1003">Cell membrane</keyword>
<dbReference type="InterPro" id="IPR009056">
    <property type="entry name" value="Cyt_c-like_dom"/>
</dbReference>
<feature type="binding site" description="covalent" evidence="9">
    <location>
        <position position="50"/>
    </location>
    <ligand>
        <name>heme c</name>
        <dbReference type="ChEBI" id="CHEBI:61717"/>
        <label>1</label>
    </ligand>
</feature>
<keyword evidence="8 11" id="KW-0472">Membrane</keyword>
<dbReference type="Proteomes" id="UP000217005">
    <property type="component" value="Unassembled WGS sequence"/>
</dbReference>
<feature type="binding site" description="covalent" evidence="9">
    <location>
        <position position="197"/>
    </location>
    <ligand>
        <name>heme c</name>
        <dbReference type="ChEBI" id="CHEBI:61717"/>
        <label>2</label>
    </ligand>
</feature>
<evidence type="ECO:0000313" key="15">
    <source>
        <dbReference type="Proteomes" id="UP000217005"/>
    </source>
</evidence>
<dbReference type="GO" id="GO:0009055">
    <property type="term" value="F:electron transfer activity"/>
    <property type="evidence" value="ECO:0007669"/>
    <property type="project" value="InterPro"/>
</dbReference>
<feature type="binding site" description="axial binding residue" evidence="10">
    <location>
        <position position="54"/>
    </location>
    <ligand>
        <name>heme c</name>
        <dbReference type="ChEBI" id="CHEBI:61717"/>
        <label>1</label>
    </ligand>
    <ligandPart>
        <name>Fe</name>
        <dbReference type="ChEBI" id="CHEBI:18248"/>
    </ligandPart>
</feature>
<comment type="cofactor">
    <cofactor evidence="9">
        <name>heme c</name>
        <dbReference type="ChEBI" id="CHEBI:61717"/>
    </cofactor>
    <text evidence="9">Binds 3 heme c groups covalently per subunit.</text>
</comment>
<keyword evidence="11" id="KW-1133">Transmembrane helix</keyword>
<reference evidence="14 15" key="1">
    <citation type="submission" date="2017-05" db="EMBL/GenBank/DDBJ databases">
        <title>Complete and WGS of Bordetella genogroups.</title>
        <authorList>
            <person name="Spilker T."/>
            <person name="LiPuma J."/>
        </authorList>
    </citation>
    <scope>NUCLEOTIDE SEQUENCE [LARGE SCALE GENOMIC DNA]</scope>
    <source>
        <strain evidence="14 15">AU17610</strain>
    </source>
</reference>
<dbReference type="GO" id="GO:0016614">
    <property type="term" value="F:oxidoreductase activity, acting on CH-OH group of donors"/>
    <property type="evidence" value="ECO:0007669"/>
    <property type="project" value="InterPro"/>
</dbReference>
<name>A0A261SE24_9BORD</name>
<feature type="binding site" description="covalent" evidence="9">
    <location>
        <position position="53"/>
    </location>
    <ligand>
        <name>heme c</name>
        <dbReference type="ChEBI" id="CHEBI:61717"/>
        <label>1</label>
    </ligand>
</feature>
<dbReference type="PANTHER" id="PTHR35008">
    <property type="entry name" value="BLL4482 PROTEIN-RELATED"/>
    <property type="match status" value="1"/>
</dbReference>
<dbReference type="GO" id="GO:0020037">
    <property type="term" value="F:heme binding"/>
    <property type="evidence" value="ECO:0007669"/>
    <property type="project" value="InterPro"/>
</dbReference>
<evidence type="ECO:0000256" key="6">
    <source>
        <dbReference type="ARBA" id="ARBA00022737"/>
    </source>
</evidence>
<feature type="binding site" description="axial binding residue" evidence="10">
    <location>
        <position position="201"/>
    </location>
    <ligand>
        <name>heme c</name>
        <dbReference type="ChEBI" id="CHEBI:61717"/>
        <label>2</label>
    </ligand>
    <ligandPart>
        <name>Fe</name>
        <dbReference type="ChEBI" id="CHEBI:18248"/>
    </ligandPart>
</feature>
<comment type="caution">
    <text evidence="14">The sequence shown here is derived from an EMBL/GenBank/DDBJ whole genome shotgun (WGS) entry which is preliminary data.</text>
</comment>
<evidence type="ECO:0000256" key="3">
    <source>
        <dbReference type="ARBA" id="ARBA00022617"/>
    </source>
</evidence>
<dbReference type="OrthoDB" id="9809720at2"/>
<evidence type="ECO:0000313" key="14">
    <source>
        <dbReference type="EMBL" id="OZI35616.1"/>
    </source>
</evidence>
<evidence type="ECO:0000256" key="4">
    <source>
        <dbReference type="ARBA" id="ARBA00022723"/>
    </source>
</evidence>
<keyword evidence="11" id="KW-0812">Transmembrane</keyword>
<dbReference type="InterPro" id="IPR051459">
    <property type="entry name" value="Cytochrome_c-type_DH"/>
</dbReference>
<gene>
    <name evidence="14" type="ORF">CEG14_11140</name>
</gene>
<evidence type="ECO:0000256" key="11">
    <source>
        <dbReference type="SAM" id="Phobius"/>
    </source>
</evidence>
<feature type="binding site" description="covalent" evidence="9">
    <location>
        <position position="336"/>
    </location>
    <ligand>
        <name>heme c</name>
        <dbReference type="ChEBI" id="CHEBI:61717"/>
        <label>3</label>
    </ligand>
</feature>
<evidence type="ECO:0000256" key="2">
    <source>
        <dbReference type="ARBA" id="ARBA00022475"/>
    </source>
</evidence>
<dbReference type="EMBL" id="NEVL01000003">
    <property type="protein sequence ID" value="OZI35616.1"/>
    <property type="molecule type" value="Genomic_DNA"/>
</dbReference>
<feature type="signal peptide" evidence="12">
    <location>
        <begin position="1"/>
        <end position="23"/>
    </location>
</feature>
<feature type="chain" id="PRO_5012717849" evidence="12">
    <location>
        <begin position="24"/>
        <end position="472"/>
    </location>
</feature>
<dbReference type="InterPro" id="IPR014353">
    <property type="entry name" value="Membr-bd_ADH_cyt_c"/>
</dbReference>
<evidence type="ECO:0000256" key="9">
    <source>
        <dbReference type="PIRSR" id="PIRSR000018-50"/>
    </source>
</evidence>
<evidence type="ECO:0000256" key="12">
    <source>
        <dbReference type="SAM" id="SignalP"/>
    </source>
</evidence>
<keyword evidence="4 10" id="KW-0479">Metal-binding</keyword>
<organism evidence="14 15">
    <name type="scientific">Bordetella genomosp. 1</name>
    <dbReference type="NCBI Taxonomy" id="1395607"/>
    <lineage>
        <taxon>Bacteria</taxon>
        <taxon>Pseudomonadati</taxon>
        <taxon>Pseudomonadota</taxon>
        <taxon>Betaproteobacteria</taxon>
        <taxon>Burkholderiales</taxon>
        <taxon>Alcaligenaceae</taxon>
        <taxon>Bordetella</taxon>
    </lineage>
</organism>
<evidence type="ECO:0000256" key="1">
    <source>
        <dbReference type="ARBA" id="ARBA00004236"/>
    </source>
</evidence>
<feature type="binding site" description="covalent" evidence="9">
    <location>
        <position position="200"/>
    </location>
    <ligand>
        <name>heme c</name>
        <dbReference type="ChEBI" id="CHEBI:61717"/>
        <label>2</label>
    </ligand>
</feature>
<dbReference type="GO" id="GO:0005506">
    <property type="term" value="F:iron ion binding"/>
    <property type="evidence" value="ECO:0007669"/>
    <property type="project" value="InterPro"/>
</dbReference>
<evidence type="ECO:0000256" key="7">
    <source>
        <dbReference type="ARBA" id="ARBA00023004"/>
    </source>
</evidence>
<dbReference type="InterPro" id="IPR036909">
    <property type="entry name" value="Cyt_c-like_dom_sf"/>
</dbReference>
<feature type="binding site" description="axial binding residue" evidence="10">
    <location>
        <position position="337"/>
    </location>
    <ligand>
        <name>heme c</name>
        <dbReference type="ChEBI" id="CHEBI:61717"/>
        <label>3</label>
    </ligand>
    <ligandPart>
        <name>Fe</name>
        <dbReference type="ChEBI" id="CHEBI:18248"/>
    </ligandPart>
</feature>
<keyword evidence="3 9" id="KW-0349">Heme</keyword>
<comment type="subcellular location">
    <subcellularLocation>
        <location evidence="1">Cell membrane</location>
    </subcellularLocation>
</comment>
<evidence type="ECO:0000256" key="8">
    <source>
        <dbReference type="ARBA" id="ARBA00023136"/>
    </source>
</evidence>
<keyword evidence="5 12" id="KW-0732">Signal</keyword>
<dbReference type="PROSITE" id="PS51007">
    <property type="entry name" value="CYTC"/>
    <property type="match status" value="3"/>
</dbReference>
<dbReference type="Gene3D" id="1.10.760.10">
    <property type="entry name" value="Cytochrome c-like domain"/>
    <property type="match status" value="3"/>
</dbReference>
<evidence type="ECO:0000256" key="10">
    <source>
        <dbReference type="PIRSR" id="PIRSR000018-51"/>
    </source>
</evidence>
<feature type="domain" description="Cytochrome c" evidence="13">
    <location>
        <begin position="182"/>
        <end position="291"/>
    </location>
</feature>
<keyword evidence="7 10" id="KW-0408">Iron</keyword>
<accession>A0A261SE24</accession>
<proteinExistence type="predicted"/>
<keyword evidence="6" id="KW-0677">Repeat</keyword>
<evidence type="ECO:0000259" key="13">
    <source>
        <dbReference type="PROSITE" id="PS51007"/>
    </source>
</evidence>
<dbReference type="PANTHER" id="PTHR35008:SF8">
    <property type="entry name" value="ALCOHOL DEHYDROGENASE CYTOCHROME C SUBUNIT"/>
    <property type="match status" value="1"/>
</dbReference>
<feature type="transmembrane region" description="Helical" evidence="11">
    <location>
        <begin position="443"/>
        <end position="464"/>
    </location>
</feature>